<keyword evidence="1" id="KW-0732">Signal</keyword>
<dbReference type="InterPro" id="IPR001322">
    <property type="entry name" value="Lamin_tail_dom"/>
</dbReference>
<sequence>MLQKLKFVGLFLFLGTILYGQTTIYSEDFTGQNGKGAVGPAPTIDVSGVSWTVDVSSASLTATTDWFQVVSEVFEARDIDGDAYWLSPSIDISAYANVSISLDAAEDGTMEASDIFVTEYRIDGGAWTQASTNGSLNDDFTSAVVSESGLNGGTLEIRVTMNNGAGTEYHKLDNVLVQGTIATSDTRVNFASSSATVNEGDGTYDLTLSITNEDATNATTCSVAIIAGGTGTAADVNNYPSPAAQANVTFPAGSAADQTITLTITDDASYEGTENLIFEIQSVAGGSNAAVGSANQLDLSIIDNENAPLPYSQDFANSTVPTGWTFTDFTVANSANAGGSAYEAELTYSNDNAGTSAITSEAIDASGANLIDLSWKQNLDYYEGGTGADFVIKVQTSTDGSTFNDVYTKTVSADETGTETVQISTSNGAGNSSFYVRWLYASNGDRFSYWRIDDISLSTATVPSITVEDNSQPSAANVSQGALNHILAAVSAAVADNDATISDFDVTVNGSFDSDDIDNFQLFYASSNSFGSASQIGSDIAGNGNGTSQSLSFSGLSTTITSGTSGYFWLVADVNASATASNTLTAQIPSLSFNAGNVTNNSSAAGTQTIVSATPRAVLADNGTQIAAANVPGDSANHVISSFQIAISDANADLNGLDITTSGTYQASDISNLKLWYSTDNSFDAGSDQILATIASPTAAGVQSFSSFNQILTNGSTGYFFISVDFPCAATATNTIAVTLIEDADLGFNGSTNTSGTASGAGTQTIINTNPADASSFSAGAGSSEANLSWTNPSCFDEVIVVAHTATISGTPSGSGYTANSQDYSDANNPSFPTAGSVVYNGTGTSTTITGLSNGTQYFFKVFARKGSNWSTGVEDNATPSSGIAVFINEMSQGSGGSKEWIEIVVTENGTDLRGWDIGDNDDGSYSEFLEFSSDNAWSNVDAGTVIAIYNSADVDATITDNTDFSDHQVTIASNNSTYFSGTWGSFGNSDGDDLAAIRDASNVIVHDIAVTHPSSTISGPGSGQVTYYTGSSSANSALSNPSNWTTDASTSGTPGAPNGGANTTWIQGIRPAAGAVPTPIGLSIGTFTTTTMDISWTKPSGVYGTDWDGVLIFVSDGSNGIDLSASGQDGIDYTANLAYASGTFATDAGINDNAYCVANQTTDANGSITVTGLTTGTTYYVYGYTYKVVSGNADDDEFSSEVSGGNATPAALPSAGDLVISEIMYNSSSTDDEWIEIYNASGSAISFDGSWRLSYSGNNFDLNGFTLNDGAYLTIALGSNGDGTFNNDNAFTPDTNSLNVLNANVASTNNSNNLGNASETVAIIYDPSGANLTIDEVTYDDASPWPSSADGNGPSLTLMDLASDNTQAANWRASYANGGTPGTAAITELIYTSSAWNTTPNSSTDSANATVKTGESYSFIADAAVKDLSIESGATLTISSGNVLTVHGDIANNGSIVVESGASLVQTKASDANTGSGSYSVSRAFTPFNQTRFSYWSSPVSNANIATVFSASNPNDLYQYITGTGWSSYSSGTMNPGQGYAATPSLNGGVNFNDSKTFSGDINNGDVSITVNSVSAGDYILLGNPYPSAIDFTAFASAHSDIVATAYYWDASPSNAGDAQYASWNASGHVAAPNSNRNSPSSSTRAMQGFFVQVAPGYAGGNLSFTFTNAMRDVSGNTSAGFFKTETRERAWFNLSTDSAANQILIMLDNRASDAYDNLFDAPIYKANQYHSFYSMQDSLEYSIQGLPYVQSGMVKSIPLGVDAWYKGMYTISLDSLNTWDATNAIILVDSLNGTKTDLSLNDYQFSVNQTGIIHNRFYLLLGTDQSIGLEENFSNGLSWYQDANGNLVINDDFKAGFQEIEVRDMRGQLIYQGQLDAQNIQHHIGTESFSAGVYLIHMLDREQVSHSSKVMIKKF</sequence>
<dbReference type="InterPro" id="IPR036415">
    <property type="entry name" value="Lamin_tail_dom_sf"/>
</dbReference>
<dbReference type="RefSeq" id="WP_210758570.1">
    <property type="nucleotide sequence ID" value="NZ_CP060139.1"/>
</dbReference>
<evidence type="ECO:0008006" key="9">
    <source>
        <dbReference type="Google" id="ProtNLM"/>
    </source>
</evidence>
<dbReference type="InterPro" id="IPR003961">
    <property type="entry name" value="FN3_dom"/>
</dbReference>
<dbReference type="InterPro" id="IPR003644">
    <property type="entry name" value="Calx_beta"/>
</dbReference>
<proteinExistence type="predicted"/>
<evidence type="ECO:0000256" key="2">
    <source>
        <dbReference type="ARBA" id="ARBA00022737"/>
    </source>
</evidence>
<dbReference type="SUPFAM" id="SSF49265">
    <property type="entry name" value="Fibronectin type III"/>
    <property type="match status" value="1"/>
</dbReference>
<evidence type="ECO:0000256" key="1">
    <source>
        <dbReference type="ARBA" id="ARBA00022729"/>
    </source>
</evidence>
<dbReference type="SUPFAM" id="SSF74853">
    <property type="entry name" value="Lamin A/C globular tail domain"/>
    <property type="match status" value="1"/>
</dbReference>
<feature type="domain" description="LTD" evidence="6">
    <location>
        <begin position="1207"/>
        <end position="1342"/>
    </location>
</feature>
<dbReference type="InterPro" id="IPR013783">
    <property type="entry name" value="Ig-like_fold"/>
</dbReference>
<organism evidence="7 8">
    <name type="scientific">Croceimicrobium hydrocarbonivorans</name>
    <dbReference type="NCBI Taxonomy" id="2761580"/>
    <lineage>
        <taxon>Bacteria</taxon>
        <taxon>Pseudomonadati</taxon>
        <taxon>Bacteroidota</taxon>
        <taxon>Flavobacteriia</taxon>
        <taxon>Flavobacteriales</taxon>
        <taxon>Owenweeksiaceae</taxon>
        <taxon>Croceimicrobium</taxon>
    </lineage>
</organism>
<dbReference type="Pfam" id="PF03160">
    <property type="entry name" value="Calx-beta"/>
    <property type="match status" value="1"/>
</dbReference>
<feature type="compositionally biased region" description="Low complexity" evidence="4">
    <location>
        <begin position="1034"/>
        <end position="1044"/>
    </location>
</feature>
<dbReference type="Gene3D" id="2.60.40.10">
    <property type="entry name" value="Immunoglobulins"/>
    <property type="match status" value="1"/>
</dbReference>
<evidence type="ECO:0000313" key="7">
    <source>
        <dbReference type="EMBL" id="QNR24037.1"/>
    </source>
</evidence>
<keyword evidence="2" id="KW-0677">Repeat</keyword>
<feature type="domain" description="Fibronectin type-III" evidence="5">
    <location>
        <begin position="770"/>
        <end position="882"/>
    </location>
</feature>
<keyword evidence="3" id="KW-0106">Calcium</keyword>
<dbReference type="InterPro" id="IPR036116">
    <property type="entry name" value="FN3_sf"/>
</dbReference>
<dbReference type="PROSITE" id="PS51841">
    <property type="entry name" value="LTD"/>
    <property type="match status" value="1"/>
</dbReference>
<keyword evidence="8" id="KW-1185">Reference proteome</keyword>
<dbReference type="InterPro" id="IPR038081">
    <property type="entry name" value="CalX-like_sf"/>
</dbReference>
<evidence type="ECO:0000256" key="4">
    <source>
        <dbReference type="SAM" id="MobiDB-lite"/>
    </source>
</evidence>
<dbReference type="Gene3D" id="2.60.40.2030">
    <property type="match status" value="1"/>
</dbReference>
<dbReference type="PROSITE" id="PS50853">
    <property type="entry name" value="FN3"/>
    <property type="match status" value="1"/>
</dbReference>
<dbReference type="GO" id="GO:0016020">
    <property type="term" value="C:membrane"/>
    <property type="evidence" value="ECO:0007669"/>
    <property type="project" value="InterPro"/>
</dbReference>
<evidence type="ECO:0000259" key="5">
    <source>
        <dbReference type="PROSITE" id="PS50853"/>
    </source>
</evidence>
<feature type="region of interest" description="Disordered" evidence="4">
    <location>
        <begin position="1034"/>
        <end position="1064"/>
    </location>
</feature>
<dbReference type="Gene3D" id="2.60.120.260">
    <property type="entry name" value="Galactose-binding domain-like"/>
    <property type="match status" value="1"/>
</dbReference>
<evidence type="ECO:0000259" key="6">
    <source>
        <dbReference type="PROSITE" id="PS51841"/>
    </source>
</evidence>
<dbReference type="SMART" id="SM00237">
    <property type="entry name" value="Calx_beta"/>
    <property type="match status" value="1"/>
</dbReference>
<protein>
    <recommendedName>
        <fullName evidence="9">LTD domain-containing protein</fullName>
    </recommendedName>
</protein>
<evidence type="ECO:0000256" key="3">
    <source>
        <dbReference type="ARBA" id="ARBA00022837"/>
    </source>
</evidence>
<dbReference type="KEGG" id="chyd:H4K34_16945"/>
<accession>A0A7H0VE89</accession>
<dbReference type="Proteomes" id="UP000516305">
    <property type="component" value="Chromosome"/>
</dbReference>
<dbReference type="SMART" id="SM00060">
    <property type="entry name" value="FN3"/>
    <property type="match status" value="2"/>
</dbReference>
<dbReference type="Pfam" id="PF00932">
    <property type="entry name" value="LTD"/>
    <property type="match status" value="1"/>
</dbReference>
<dbReference type="SUPFAM" id="SSF141072">
    <property type="entry name" value="CalX-like"/>
    <property type="match status" value="1"/>
</dbReference>
<dbReference type="GO" id="GO:0007154">
    <property type="term" value="P:cell communication"/>
    <property type="evidence" value="ECO:0007669"/>
    <property type="project" value="InterPro"/>
</dbReference>
<dbReference type="EMBL" id="CP060139">
    <property type="protein sequence ID" value="QNR24037.1"/>
    <property type="molecule type" value="Genomic_DNA"/>
</dbReference>
<evidence type="ECO:0000313" key="8">
    <source>
        <dbReference type="Proteomes" id="UP000516305"/>
    </source>
</evidence>
<name>A0A7H0VE89_9FLAO</name>
<reference evidence="7 8" key="1">
    <citation type="submission" date="2020-08" db="EMBL/GenBank/DDBJ databases">
        <title>Croceimicrobium hydrocarbonivorans gen. nov., sp. nov., a novel marine bacterium isolated from a bacterial consortium that degrades polyethylene terephthalate.</title>
        <authorList>
            <person name="Liu R."/>
        </authorList>
    </citation>
    <scope>NUCLEOTIDE SEQUENCE [LARGE SCALE GENOMIC DNA]</scope>
    <source>
        <strain evidence="7 8">A20-9</strain>
    </source>
</reference>
<feature type="compositionally biased region" description="Polar residues" evidence="4">
    <location>
        <begin position="1045"/>
        <end position="1054"/>
    </location>
</feature>
<gene>
    <name evidence="7" type="ORF">H4K34_16945</name>
</gene>